<dbReference type="InterPro" id="IPR050983">
    <property type="entry name" value="GST_Omega/HSP26"/>
</dbReference>
<sequence length="222" mass="23521">MKLYGVAFSPYAQRCLMVARAKGHDLALLPPPPDGDWRSPAYRAINPLAKLPCLDDGGFILPESGPIADYLDAVLPGPSLWPADPRARARAAFAARMVDVEIGPGVSMLLGHALFGMGGEDAVARAMRRVARGLGAIAHFRDAAARWAQDDRFGHADAALMPMLAVCDRFGDPAAIRADAGLAAYRDRALGSDAGRRMAGEMAASFDAFLARPLAARGRIGQ</sequence>
<organism evidence="2 3">
    <name type="scientific">Edaphosphingomonas haloaromaticamans</name>
    <dbReference type="NCBI Taxonomy" id="653954"/>
    <lineage>
        <taxon>Bacteria</taxon>
        <taxon>Pseudomonadati</taxon>
        <taxon>Pseudomonadota</taxon>
        <taxon>Alphaproteobacteria</taxon>
        <taxon>Sphingomonadales</taxon>
        <taxon>Rhizorhabdaceae</taxon>
        <taxon>Edaphosphingomonas</taxon>
    </lineage>
</organism>
<dbReference type="PANTHER" id="PTHR43968">
    <property type="match status" value="1"/>
</dbReference>
<evidence type="ECO:0000259" key="1">
    <source>
        <dbReference type="PROSITE" id="PS50404"/>
    </source>
</evidence>
<dbReference type="Gene3D" id="3.40.30.10">
    <property type="entry name" value="Glutaredoxin"/>
    <property type="match status" value="1"/>
</dbReference>
<reference evidence="2 3" key="1">
    <citation type="submission" date="2016-09" db="EMBL/GenBank/DDBJ databases">
        <title>Metabolic pathway, cell adaptation mechanisms and a novel monoxygenase revealed through proteogenomic-transcription analysis of a Sphingomonas haloaromaticamans strain degrading the fungicide ortho-phenylphenol.</title>
        <authorList>
            <person name="Perruchon C."/>
            <person name="Papadopoulou E.S."/>
            <person name="Rousidou C."/>
            <person name="Vasileiadis S."/>
            <person name="Tanou G."/>
            <person name="Amoutzias G."/>
            <person name="Molassiotis A."/>
            <person name="Karpouzas D.G."/>
        </authorList>
    </citation>
    <scope>NUCLEOTIDE SEQUENCE [LARGE SCALE GENOMIC DNA]</scope>
    <source>
        <strain evidence="2 3">P3</strain>
    </source>
</reference>
<accession>A0A1S1H9Y7</accession>
<feature type="domain" description="GST N-terminal" evidence="1">
    <location>
        <begin position="1"/>
        <end position="79"/>
    </location>
</feature>
<evidence type="ECO:0000313" key="3">
    <source>
        <dbReference type="Proteomes" id="UP000179467"/>
    </source>
</evidence>
<dbReference type="Gene3D" id="1.20.1050.10">
    <property type="match status" value="1"/>
</dbReference>
<dbReference type="SUPFAM" id="SSF52833">
    <property type="entry name" value="Thioredoxin-like"/>
    <property type="match status" value="1"/>
</dbReference>
<dbReference type="RefSeq" id="WP_070932070.1">
    <property type="nucleotide sequence ID" value="NZ_MIPT01000001.1"/>
</dbReference>
<dbReference type="EMBL" id="MIPT01000001">
    <property type="protein sequence ID" value="OHT18466.1"/>
    <property type="molecule type" value="Genomic_DNA"/>
</dbReference>
<dbReference type="SFLD" id="SFLDS00019">
    <property type="entry name" value="Glutathione_Transferase_(cytos"/>
    <property type="match status" value="1"/>
</dbReference>
<dbReference type="InterPro" id="IPR040079">
    <property type="entry name" value="Glutathione_S-Trfase"/>
</dbReference>
<dbReference type="PANTHER" id="PTHR43968:SF6">
    <property type="entry name" value="GLUTATHIONE S-TRANSFERASE OMEGA"/>
    <property type="match status" value="1"/>
</dbReference>
<dbReference type="InterPro" id="IPR036282">
    <property type="entry name" value="Glutathione-S-Trfase_C_sf"/>
</dbReference>
<keyword evidence="3" id="KW-1185">Reference proteome</keyword>
<dbReference type="Proteomes" id="UP000179467">
    <property type="component" value="Unassembled WGS sequence"/>
</dbReference>
<name>A0A1S1H9Y7_9SPHN</name>
<dbReference type="PROSITE" id="PS50404">
    <property type="entry name" value="GST_NTER"/>
    <property type="match status" value="1"/>
</dbReference>
<dbReference type="AlphaFoldDB" id="A0A1S1H9Y7"/>
<proteinExistence type="predicted"/>
<dbReference type="InterPro" id="IPR004045">
    <property type="entry name" value="Glutathione_S-Trfase_N"/>
</dbReference>
<dbReference type="SFLD" id="SFLDG00358">
    <property type="entry name" value="Main_(cytGST)"/>
    <property type="match status" value="1"/>
</dbReference>
<dbReference type="SUPFAM" id="SSF47616">
    <property type="entry name" value="GST C-terminal domain-like"/>
    <property type="match status" value="1"/>
</dbReference>
<dbReference type="OrthoDB" id="5293590at2"/>
<gene>
    <name evidence="2" type="ORF">BHE75_00437</name>
</gene>
<comment type="caution">
    <text evidence="2">The sequence shown here is derived from an EMBL/GenBank/DDBJ whole genome shotgun (WGS) entry which is preliminary data.</text>
</comment>
<dbReference type="CDD" id="cd00570">
    <property type="entry name" value="GST_N_family"/>
    <property type="match status" value="1"/>
</dbReference>
<dbReference type="Pfam" id="PF13417">
    <property type="entry name" value="GST_N_3"/>
    <property type="match status" value="1"/>
</dbReference>
<evidence type="ECO:0000313" key="2">
    <source>
        <dbReference type="EMBL" id="OHT18466.1"/>
    </source>
</evidence>
<dbReference type="InterPro" id="IPR036249">
    <property type="entry name" value="Thioredoxin-like_sf"/>
</dbReference>
<protein>
    <recommendedName>
        <fullName evidence="1">GST N-terminal domain-containing protein</fullName>
    </recommendedName>
</protein>
<dbReference type="GO" id="GO:0005737">
    <property type="term" value="C:cytoplasm"/>
    <property type="evidence" value="ECO:0007669"/>
    <property type="project" value="TreeGrafter"/>
</dbReference>